<protein>
    <submittedName>
        <fullName evidence="1">Uncharacterized protein</fullName>
    </submittedName>
</protein>
<accession>A0A1G5XPL0</accession>
<gene>
    <name evidence="1" type="ORF">SAMN02927914_02501</name>
</gene>
<proteinExistence type="predicted"/>
<evidence type="ECO:0000313" key="2">
    <source>
        <dbReference type="Proteomes" id="UP000198588"/>
    </source>
</evidence>
<sequence>MVRPPRAMLFQKVKIPREICFGPCQIALEREGNTLLADVACLPANRAGGRCVTEKITDRVWIT</sequence>
<dbReference type="EMBL" id="FMXM01000006">
    <property type="protein sequence ID" value="SDA72120.1"/>
    <property type="molecule type" value="Genomic_DNA"/>
</dbReference>
<dbReference type="STRING" id="1165689.SAMN02927914_02501"/>
<organism evidence="1 2">
    <name type="scientific">Mesorhizobium qingshengii</name>
    <dbReference type="NCBI Taxonomy" id="1165689"/>
    <lineage>
        <taxon>Bacteria</taxon>
        <taxon>Pseudomonadati</taxon>
        <taxon>Pseudomonadota</taxon>
        <taxon>Alphaproteobacteria</taxon>
        <taxon>Hyphomicrobiales</taxon>
        <taxon>Phyllobacteriaceae</taxon>
        <taxon>Mesorhizobium</taxon>
    </lineage>
</organism>
<evidence type="ECO:0000313" key="1">
    <source>
        <dbReference type="EMBL" id="SDA72120.1"/>
    </source>
</evidence>
<name>A0A1G5XPL0_9HYPH</name>
<reference evidence="1 2" key="1">
    <citation type="submission" date="2016-10" db="EMBL/GenBank/DDBJ databases">
        <authorList>
            <person name="de Groot N.N."/>
        </authorList>
    </citation>
    <scope>NUCLEOTIDE SEQUENCE [LARGE SCALE GENOMIC DNA]</scope>
    <source>
        <strain evidence="1 2">CGMCC 1.12097</strain>
    </source>
</reference>
<dbReference type="AlphaFoldDB" id="A0A1G5XPL0"/>
<dbReference type="Proteomes" id="UP000198588">
    <property type="component" value="Unassembled WGS sequence"/>
</dbReference>